<dbReference type="GeneID" id="81125281"/>
<name>A0ABD5WC62_9EURY</name>
<proteinExistence type="predicted"/>
<dbReference type="Proteomes" id="UP001596461">
    <property type="component" value="Unassembled WGS sequence"/>
</dbReference>
<reference evidence="1 2" key="1">
    <citation type="journal article" date="2019" name="Int. J. Syst. Evol. Microbiol.">
        <title>The Global Catalogue of Microorganisms (GCM) 10K type strain sequencing project: providing services to taxonomists for standard genome sequencing and annotation.</title>
        <authorList>
            <consortium name="The Broad Institute Genomics Platform"/>
            <consortium name="The Broad Institute Genome Sequencing Center for Infectious Disease"/>
            <person name="Wu L."/>
            <person name="Ma J."/>
        </authorList>
    </citation>
    <scope>NUCLEOTIDE SEQUENCE [LARGE SCALE GENOMIC DNA]</scope>
    <source>
        <strain evidence="1 2">DT31</strain>
    </source>
</reference>
<organism evidence="1 2">
    <name type="scientific">Halobaculum lipolyticum</name>
    <dbReference type="NCBI Taxonomy" id="3032001"/>
    <lineage>
        <taxon>Archaea</taxon>
        <taxon>Methanobacteriati</taxon>
        <taxon>Methanobacteriota</taxon>
        <taxon>Stenosarchaea group</taxon>
        <taxon>Halobacteria</taxon>
        <taxon>Halobacteriales</taxon>
        <taxon>Haloferacaceae</taxon>
        <taxon>Halobaculum</taxon>
    </lineage>
</organism>
<accession>A0ABD5WC62</accession>
<dbReference type="EMBL" id="JBHTAH010000005">
    <property type="protein sequence ID" value="MFC7069529.1"/>
    <property type="molecule type" value="Genomic_DNA"/>
</dbReference>
<dbReference type="RefSeq" id="WP_284030448.1">
    <property type="nucleotide sequence ID" value="NZ_CP126154.1"/>
</dbReference>
<protein>
    <submittedName>
        <fullName evidence="1">Uncharacterized protein</fullName>
    </submittedName>
</protein>
<dbReference type="AlphaFoldDB" id="A0ABD5WC62"/>
<gene>
    <name evidence="1" type="ORF">ACFQL9_07745</name>
</gene>
<comment type="caution">
    <text evidence="1">The sequence shown here is derived from an EMBL/GenBank/DDBJ whole genome shotgun (WGS) entry which is preliminary data.</text>
</comment>
<evidence type="ECO:0000313" key="2">
    <source>
        <dbReference type="Proteomes" id="UP001596461"/>
    </source>
</evidence>
<sequence length="133" mass="14183">MRMELRVCASCLDGDHDDPAKTAVSRDAVACAETVRAHKELVGLEEVYVTRVSDDGDGTGTLPAVAATVADDRVRLADIQLVMEDDDGTLLVYAEAADVLGVLTRNVRQIDGHTSDDVDVQLSDAALRLTDAD</sequence>
<keyword evidence="2" id="KW-1185">Reference proteome</keyword>
<evidence type="ECO:0000313" key="1">
    <source>
        <dbReference type="EMBL" id="MFC7069529.1"/>
    </source>
</evidence>